<accession>A0A6J3M1U3</accession>
<dbReference type="GeneID" id="54357734"/>
<reference evidence="2" key="3">
    <citation type="submission" date="2025-08" db="UniProtKB">
        <authorList>
            <consortium name="RefSeq"/>
        </authorList>
    </citation>
    <scope>IDENTIFICATION</scope>
    <source>
        <strain evidence="2">CBS 342.82</strain>
    </source>
</reference>
<evidence type="ECO:0000313" key="1">
    <source>
        <dbReference type="Proteomes" id="UP000504637"/>
    </source>
</evidence>
<proteinExistence type="predicted"/>
<dbReference type="RefSeq" id="XP_033458505.1">
    <property type="nucleotide sequence ID" value="XM_033599935.1"/>
</dbReference>
<reference evidence="2" key="1">
    <citation type="submission" date="2020-01" db="EMBL/GenBank/DDBJ databases">
        <authorList>
            <consortium name="DOE Joint Genome Institute"/>
            <person name="Haridas S."/>
            <person name="Albert R."/>
            <person name="Binder M."/>
            <person name="Bloem J."/>
            <person name="Labutti K."/>
            <person name="Salamov A."/>
            <person name="Andreopoulos B."/>
            <person name="Baker S.E."/>
            <person name="Barry K."/>
            <person name="Bills G."/>
            <person name="Bluhm B.H."/>
            <person name="Cannon C."/>
            <person name="Castanera R."/>
            <person name="Culley D.E."/>
            <person name="Daum C."/>
            <person name="Ezra D."/>
            <person name="Gonzalez J.B."/>
            <person name="Henrissat B."/>
            <person name="Kuo A."/>
            <person name="Liang C."/>
            <person name="Lipzen A."/>
            <person name="Lutzoni F."/>
            <person name="Magnuson J."/>
            <person name="Mondo S."/>
            <person name="Nolan M."/>
            <person name="Ohm R."/>
            <person name="Pangilinan J."/>
            <person name="Park H.-J."/>
            <person name="Ramirez L."/>
            <person name="Alfaro M."/>
            <person name="Sun H."/>
            <person name="Tritt A."/>
            <person name="Yoshinaga Y."/>
            <person name="Zwiers L.-H."/>
            <person name="Turgeon B.G."/>
            <person name="Goodwin S.B."/>
            <person name="Spatafora J.W."/>
            <person name="Crous P.W."/>
            <person name="Grigoriev I.V."/>
        </authorList>
    </citation>
    <scope>NUCLEOTIDE SEQUENCE</scope>
    <source>
        <strain evidence="2">CBS 342.82</strain>
    </source>
</reference>
<organism evidence="2">
    <name type="scientific">Dissoconium aciculare CBS 342.82</name>
    <dbReference type="NCBI Taxonomy" id="1314786"/>
    <lineage>
        <taxon>Eukaryota</taxon>
        <taxon>Fungi</taxon>
        <taxon>Dikarya</taxon>
        <taxon>Ascomycota</taxon>
        <taxon>Pezizomycotina</taxon>
        <taxon>Dothideomycetes</taxon>
        <taxon>Dothideomycetidae</taxon>
        <taxon>Mycosphaerellales</taxon>
        <taxon>Dissoconiaceae</taxon>
        <taxon>Dissoconium</taxon>
    </lineage>
</organism>
<gene>
    <name evidence="2" type="ORF">K489DRAFT_248683</name>
</gene>
<dbReference type="Proteomes" id="UP000504637">
    <property type="component" value="Unplaced"/>
</dbReference>
<evidence type="ECO:0000313" key="2">
    <source>
        <dbReference type="RefSeq" id="XP_033458505.1"/>
    </source>
</evidence>
<dbReference type="AlphaFoldDB" id="A0A6J3M1U3"/>
<name>A0A6J3M1U3_9PEZI</name>
<keyword evidence="1" id="KW-1185">Reference proteome</keyword>
<sequence length="173" mass="19379">MPTWPICDYGYLIRGESFNSYDRCRVSISCSGNDSMDLMERGTPARLRVVLMSRRCRRHRRRSHGSETPCKVLPVCANSGSRLCAAFSTGVLVLVPDTNLQPHRQLGIRFGTEAGICEVYFQRCRCPISPSGLTGGVADYQLIISKRKIITSSERCVNLAQKLKCTNFVLQED</sequence>
<protein>
    <submittedName>
        <fullName evidence="2">Uncharacterized protein</fullName>
    </submittedName>
</protein>
<reference evidence="2" key="2">
    <citation type="submission" date="2020-04" db="EMBL/GenBank/DDBJ databases">
        <authorList>
            <consortium name="NCBI Genome Project"/>
        </authorList>
    </citation>
    <scope>NUCLEOTIDE SEQUENCE</scope>
    <source>
        <strain evidence="2">CBS 342.82</strain>
    </source>
</reference>